<accession>A0A6A6UJ23</accession>
<keyword evidence="3" id="KW-1185">Reference proteome</keyword>
<gene>
    <name evidence="2" type="ORF">BT63DRAFT_191651</name>
</gene>
<evidence type="ECO:0000313" key="3">
    <source>
        <dbReference type="Proteomes" id="UP000799302"/>
    </source>
</evidence>
<feature type="compositionally biased region" description="Basic residues" evidence="1">
    <location>
        <begin position="70"/>
        <end position="81"/>
    </location>
</feature>
<feature type="compositionally biased region" description="Low complexity" evidence="1">
    <location>
        <begin position="28"/>
        <end position="50"/>
    </location>
</feature>
<name>A0A6A6UJ23_9PEZI</name>
<evidence type="ECO:0000256" key="1">
    <source>
        <dbReference type="SAM" id="MobiDB-lite"/>
    </source>
</evidence>
<proteinExistence type="predicted"/>
<protein>
    <recommendedName>
        <fullName evidence="4">Methyltransferase type 11 domain-containing protein</fullName>
    </recommendedName>
</protein>
<sequence>MFAADLSWKETTEERVGERRQRKARQASTTPAGNTSSSSGPSSVSSSQPGHRNNHTHSKPFSERISSAFKRPRLNGKKKKPITPEKPVFKIERVPTLLQQKDREPVYFRGQSPFALSTERLENQPGPVYQDFAQSFNPAISTDSVLLERGLRDLRLLAENDANELCQSYDDVKERILALQSSQSTPVQEQYPERYSPLSLQHPSPEASTIGESVWESDSQYQERETRNVRICSPSKPRIIDYTPKTPSRSKNHEFPAVLDYVAPQHQHMGRTHSPMPPSFEYNDQYLQPPPPMPQTSWEMVRTEAYPSASSPATLAGVSSPLSNINEVREWQATPTQALTSNADHFLRLVRRMETANPKVILDRLCEDWRSTADPVVRDEMQLEKQLWTIYAAEHSILDRFSRTKSSRHPITPSASLTQCRNIIELDGNIAELYHVANIHPDARIVHLVQPASHPDTHHPLPPTATQHTLPTITYPTAYTNTYNTHPTSYPSTGYSPPPATHGISLSLPYAARSVHHIHAARLPSLLPAAHLPALVADCRRVLKPTGTLELRLVDAIPDRGSTGPRLATWLEQHLLPNLERDLRCLQPTALLPNIAQSTGFPGPLQMTRHLRLPAAIIDTNTLNSGHSNGAYSNGAAITGSDVLAHEIGTMVLRELWKDSWGAYVSVGEAGVLEWWWEDSEILEECVEWGTGWDVGVLIAVKEDEGAEERAGREF</sequence>
<organism evidence="2 3">
    <name type="scientific">Microthyrium microscopicum</name>
    <dbReference type="NCBI Taxonomy" id="703497"/>
    <lineage>
        <taxon>Eukaryota</taxon>
        <taxon>Fungi</taxon>
        <taxon>Dikarya</taxon>
        <taxon>Ascomycota</taxon>
        <taxon>Pezizomycotina</taxon>
        <taxon>Dothideomycetes</taxon>
        <taxon>Dothideomycetes incertae sedis</taxon>
        <taxon>Microthyriales</taxon>
        <taxon>Microthyriaceae</taxon>
        <taxon>Microthyrium</taxon>
    </lineage>
</organism>
<reference evidence="2" key="1">
    <citation type="journal article" date="2020" name="Stud. Mycol.">
        <title>101 Dothideomycetes genomes: a test case for predicting lifestyles and emergence of pathogens.</title>
        <authorList>
            <person name="Haridas S."/>
            <person name="Albert R."/>
            <person name="Binder M."/>
            <person name="Bloem J."/>
            <person name="Labutti K."/>
            <person name="Salamov A."/>
            <person name="Andreopoulos B."/>
            <person name="Baker S."/>
            <person name="Barry K."/>
            <person name="Bills G."/>
            <person name="Bluhm B."/>
            <person name="Cannon C."/>
            <person name="Castanera R."/>
            <person name="Culley D."/>
            <person name="Daum C."/>
            <person name="Ezra D."/>
            <person name="Gonzalez J."/>
            <person name="Henrissat B."/>
            <person name="Kuo A."/>
            <person name="Liang C."/>
            <person name="Lipzen A."/>
            <person name="Lutzoni F."/>
            <person name="Magnuson J."/>
            <person name="Mondo S."/>
            <person name="Nolan M."/>
            <person name="Ohm R."/>
            <person name="Pangilinan J."/>
            <person name="Park H.-J."/>
            <person name="Ramirez L."/>
            <person name="Alfaro M."/>
            <person name="Sun H."/>
            <person name="Tritt A."/>
            <person name="Yoshinaga Y."/>
            <person name="Zwiers L.-H."/>
            <person name="Turgeon B."/>
            <person name="Goodwin S."/>
            <person name="Spatafora J."/>
            <person name="Crous P."/>
            <person name="Grigoriev I."/>
        </authorList>
    </citation>
    <scope>NUCLEOTIDE SEQUENCE</scope>
    <source>
        <strain evidence="2">CBS 115976</strain>
    </source>
</reference>
<dbReference type="AlphaFoldDB" id="A0A6A6UJ23"/>
<dbReference type="OrthoDB" id="3902588at2759"/>
<feature type="region of interest" description="Disordered" evidence="1">
    <location>
        <begin position="196"/>
        <end position="228"/>
    </location>
</feature>
<feature type="region of interest" description="Disordered" evidence="1">
    <location>
        <begin position="1"/>
        <end position="87"/>
    </location>
</feature>
<evidence type="ECO:0008006" key="4">
    <source>
        <dbReference type="Google" id="ProtNLM"/>
    </source>
</evidence>
<dbReference type="EMBL" id="MU004232">
    <property type="protein sequence ID" value="KAF2672222.1"/>
    <property type="molecule type" value="Genomic_DNA"/>
</dbReference>
<feature type="compositionally biased region" description="Basic and acidic residues" evidence="1">
    <location>
        <begin position="7"/>
        <end position="19"/>
    </location>
</feature>
<evidence type="ECO:0000313" key="2">
    <source>
        <dbReference type="EMBL" id="KAF2672222.1"/>
    </source>
</evidence>
<feature type="compositionally biased region" description="Polar residues" evidence="1">
    <location>
        <begin position="198"/>
        <end position="220"/>
    </location>
</feature>
<dbReference type="Proteomes" id="UP000799302">
    <property type="component" value="Unassembled WGS sequence"/>
</dbReference>